<comment type="caution">
    <text evidence="1">The sequence shown here is derived from an EMBL/GenBank/DDBJ whole genome shotgun (WGS) entry which is preliminary data.</text>
</comment>
<evidence type="ECO:0000313" key="1">
    <source>
        <dbReference type="EMBL" id="GAA0925838.1"/>
    </source>
</evidence>
<gene>
    <name evidence="1" type="ORF">GCM10009560_27530</name>
</gene>
<proteinExistence type="predicted"/>
<keyword evidence="2" id="KW-1185">Reference proteome</keyword>
<evidence type="ECO:0000313" key="2">
    <source>
        <dbReference type="Proteomes" id="UP001501578"/>
    </source>
</evidence>
<dbReference type="RefSeq" id="WP_343950215.1">
    <property type="nucleotide sequence ID" value="NZ_BAAAHQ010000011.1"/>
</dbReference>
<protein>
    <submittedName>
        <fullName evidence="1">Uncharacterized protein</fullName>
    </submittedName>
</protein>
<dbReference type="EMBL" id="BAAAHQ010000011">
    <property type="protein sequence ID" value="GAA0925838.1"/>
    <property type="molecule type" value="Genomic_DNA"/>
</dbReference>
<sequence>MTVEELDVLCARHGWLRITCVIGLAVVRRSYTQDMYGKGLVYGFVDHDPQTLADKISEQCVIQASHAAVPGAIAGRGRG</sequence>
<organism evidence="1 2">
    <name type="scientific">Nonomuraea longicatena</name>
    <dbReference type="NCBI Taxonomy" id="83682"/>
    <lineage>
        <taxon>Bacteria</taxon>
        <taxon>Bacillati</taxon>
        <taxon>Actinomycetota</taxon>
        <taxon>Actinomycetes</taxon>
        <taxon>Streptosporangiales</taxon>
        <taxon>Streptosporangiaceae</taxon>
        <taxon>Nonomuraea</taxon>
    </lineage>
</organism>
<accession>A0ABP3ZQS7</accession>
<dbReference type="Proteomes" id="UP001501578">
    <property type="component" value="Unassembled WGS sequence"/>
</dbReference>
<reference evidence="2" key="1">
    <citation type="journal article" date="2019" name="Int. J. Syst. Evol. Microbiol.">
        <title>The Global Catalogue of Microorganisms (GCM) 10K type strain sequencing project: providing services to taxonomists for standard genome sequencing and annotation.</title>
        <authorList>
            <consortium name="The Broad Institute Genomics Platform"/>
            <consortium name="The Broad Institute Genome Sequencing Center for Infectious Disease"/>
            <person name="Wu L."/>
            <person name="Ma J."/>
        </authorList>
    </citation>
    <scope>NUCLEOTIDE SEQUENCE [LARGE SCALE GENOMIC DNA]</scope>
    <source>
        <strain evidence="2">JCM 11136</strain>
    </source>
</reference>
<name>A0ABP3ZQS7_9ACTN</name>